<dbReference type="SUPFAM" id="SSF52980">
    <property type="entry name" value="Restriction endonuclease-like"/>
    <property type="match status" value="1"/>
</dbReference>
<evidence type="ECO:0000256" key="1">
    <source>
        <dbReference type="ARBA" id="ARBA00006738"/>
    </source>
</evidence>
<dbReference type="EMBL" id="QLMC01000003">
    <property type="protein sequence ID" value="RAJ98154.1"/>
    <property type="molecule type" value="Genomic_DNA"/>
</dbReference>
<sequence>MAQHNDTGKKGEDEAVRYLEQKGYEVLERNYRHQHAEIDLVAQKDKLVVFVEVKTRSNTRFGNPEAFVTYTKARLIMKAAEHYIFTKDWQHDVRFDVIAVTVLSDEVTIRHLEDAFY</sequence>
<evidence type="ECO:0000313" key="3">
    <source>
        <dbReference type="EMBL" id="RAJ98154.1"/>
    </source>
</evidence>
<dbReference type="RefSeq" id="WP_111629084.1">
    <property type="nucleotide sequence ID" value="NZ_QLMC01000003.1"/>
</dbReference>
<name>A0A327X1H9_LARAB</name>
<keyword evidence="4" id="KW-1185">Reference proteome</keyword>
<comment type="caution">
    <text evidence="3">The sequence shown here is derived from an EMBL/GenBank/DDBJ whole genome shotgun (WGS) entry which is preliminary data.</text>
</comment>
<dbReference type="PANTHER" id="PTHR34039">
    <property type="entry name" value="UPF0102 PROTEIN YRAN"/>
    <property type="match status" value="1"/>
</dbReference>
<dbReference type="Proteomes" id="UP000248790">
    <property type="component" value="Unassembled WGS sequence"/>
</dbReference>
<keyword evidence="3" id="KW-0540">Nuclease</keyword>
<proteinExistence type="inferred from homology"/>
<comment type="similarity">
    <text evidence="1 2">Belongs to the UPF0102 family.</text>
</comment>
<dbReference type="NCBIfam" id="TIGR00252">
    <property type="entry name" value="YraN family protein"/>
    <property type="match status" value="1"/>
</dbReference>
<dbReference type="InterPro" id="IPR011335">
    <property type="entry name" value="Restrct_endonuc-II-like"/>
</dbReference>
<evidence type="ECO:0000313" key="4">
    <source>
        <dbReference type="Proteomes" id="UP000248790"/>
    </source>
</evidence>
<dbReference type="GO" id="GO:0003676">
    <property type="term" value="F:nucleic acid binding"/>
    <property type="evidence" value="ECO:0007669"/>
    <property type="project" value="InterPro"/>
</dbReference>
<dbReference type="InterPro" id="IPR003509">
    <property type="entry name" value="UPF0102_YraN-like"/>
</dbReference>
<dbReference type="OrthoDB" id="9802516at2"/>
<reference evidence="3 4" key="1">
    <citation type="submission" date="2018-06" db="EMBL/GenBank/DDBJ databases">
        <title>Genomic Encyclopedia of Archaeal and Bacterial Type Strains, Phase II (KMG-II): from individual species to whole genera.</title>
        <authorList>
            <person name="Goeker M."/>
        </authorList>
    </citation>
    <scope>NUCLEOTIDE SEQUENCE [LARGE SCALE GENOMIC DNA]</scope>
    <source>
        <strain evidence="3 4">DSM 21851</strain>
    </source>
</reference>
<dbReference type="InterPro" id="IPR011856">
    <property type="entry name" value="tRNA_endonuc-like_dom_sf"/>
</dbReference>
<protein>
    <recommendedName>
        <fullName evidence="2">UPF0102 protein LX87_03062</fullName>
    </recommendedName>
</protein>
<dbReference type="CDD" id="cd20736">
    <property type="entry name" value="PoNe_Nuclease"/>
    <property type="match status" value="1"/>
</dbReference>
<keyword evidence="3" id="KW-0378">Hydrolase</keyword>
<dbReference type="PANTHER" id="PTHR34039:SF1">
    <property type="entry name" value="UPF0102 PROTEIN YRAN"/>
    <property type="match status" value="1"/>
</dbReference>
<dbReference type="Pfam" id="PF02021">
    <property type="entry name" value="UPF0102"/>
    <property type="match status" value="1"/>
</dbReference>
<gene>
    <name evidence="3" type="ORF">LX87_03062</name>
</gene>
<accession>A0A327X1H9</accession>
<dbReference type="NCBIfam" id="NF009154">
    <property type="entry name" value="PRK12497.3-3"/>
    <property type="match status" value="1"/>
</dbReference>
<dbReference type="HAMAP" id="MF_00048">
    <property type="entry name" value="UPF0102"/>
    <property type="match status" value="1"/>
</dbReference>
<evidence type="ECO:0000256" key="2">
    <source>
        <dbReference type="HAMAP-Rule" id="MF_00048"/>
    </source>
</evidence>
<dbReference type="Gene3D" id="3.40.1350.10">
    <property type="match status" value="1"/>
</dbReference>
<keyword evidence="3" id="KW-0255">Endonuclease</keyword>
<dbReference type="GO" id="GO:0004519">
    <property type="term" value="F:endonuclease activity"/>
    <property type="evidence" value="ECO:0007669"/>
    <property type="project" value="UniProtKB-KW"/>
</dbReference>
<organism evidence="3 4">
    <name type="scientific">Larkinella arboricola</name>
    <dbReference type="NCBI Taxonomy" id="643671"/>
    <lineage>
        <taxon>Bacteria</taxon>
        <taxon>Pseudomonadati</taxon>
        <taxon>Bacteroidota</taxon>
        <taxon>Cytophagia</taxon>
        <taxon>Cytophagales</taxon>
        <taxon>Spirosomataceae</taxon>
        <taxon>Larkinella</taxon>
    </lineage>
</organism>
<dbReference type="AlphaFoldDB" id="A0A327X1H9"/>
<dbReference type="NCBIfam" id="NF009150">
    <property type="entry name" value="PRK12497.1-3"/>
    <property type="match status" value="1"/>
</dbReference>